<keyword evidence="1" id="KW-0472">Membrane</keyword>
<name>A0ABD6RZ24_BACTU</name>
<keyword evidence="2" id="KW-0418">Kinase</keyword>
<dbReference type="AlphaFoldDB" id="A0ABD6RZ24"/>
<evidence type="ECO:0000256" key="1">
    <source>
        <dbReference type="SAM" id="Phobius"/>
    </source>
</evidence>
<dbReference type="Proteomes" id="UP000219897">
    <property type="component" value="Unassembled WGS sequence"/>
</dbReference>
<keyword evidence="2" id="KW-0808">Transferase</keyword>
<dbReference type="GO" id="GO:0016301">
    <property type="term" value="F:kinase activity"/>
    <property type="evidence" value="ECO:0007669"/>
    <property type="project" value="UniProtKB-KW"/>
</dbReference>
<keyword evidence="1" id="KW-0812">Transmembrane</keyword>
<sequence>MRKGIVLKLFLLTTVLCMLILATIFIGQTIFFKQYYADRKVNDIKANINSFERDYLNRVGNVEAMQKLEQDFSKKNNIWITTLDRYGNLKNANDFYVEVKLNDFSQNKLGKVTVTIPLYNLLKIDEIENEKLRSTPGTKVYLSGIEKDDIFIPASVSMADGNLNWTNKPLDKKMSETALEIKKGNIKDKGDLYTNFAGSIVKFQSPASIALGNPIYINDLFMERV</sequence>
<comment type="caution">
    <text evidence="2">The sequence shown here is derived from an EMBL/GenBank/DDBJ whole genome shotgun (WGS) entry which is preliminary data.</text>
</comment>
<feature type="transmembrane region" description="Helical" evidence="1">
    <location>
        <begin position="9"/>
        <end position="32"/>
    </location>
</feature>
<gene>
    <name evidence="2" type="ORF">CN495_29795</name>
</gene>
<reference evidence="2 3" key="1">
    <citation type="submission" date="2017-09" db="EMBL/GenBank/DDBJ databases">
        <title>Large-scale bioinformatics analysis of Bacillus genomes uncovers conserved roles of natural products in bacterial physiology.</title>
        <authorList>
            <consortium name="Agbiome Team Llc"/>
            <person name="Bleich R.M."/>
            <person name="Kirk G.J."/>
            <person name="Santa Maria K.C."/>
            <person name="Allen S.E."/>
            <person name="Farag S."/>
            <person name="Shank E.A."/>
            <person name="Bowers A."/>
        </authorList>
    </citation>
    <scope>NUCLEOTIDE SEQUENCE [LARGE SCALE GENOMIC DNA]</scope>
    <source>
        <strain evidence="2 3">AFS005140</strain>
    </source>
</reference>
<dbReference type="EMBL" id="NTYF01000162">
    <property type="protein sequence ID" value="PER43922.1"/>
    <property type="molecule type" value="Genomic_DNA"/>
</dbReference>
<feature type="non-terminal residue" evidence="2">
    <location>
        <position position="225"/>
    </location>
</feature>
<protein>
    <submittedName>
        <fullName evidence="2">Two-component sensor histidine kinase</fullName>
    </submittedName>
</protein>
<organism evidence="2 3">
    <name type="scientific">Bacillus thuringiensis</name>
    <dbReference type="NCBI Taxonomy" id="1428"/>
    <lineage>
        <taxon>Bacteria</taxon>
        <taxon>Bacillati</taxon>
        <taxon>Bacillota</taxon>
        <taxon>Bacilli</taxon>
        <taxon>Bacillales</taxon>
        <taxon>Bacillaceae</taxon>
        <taxon>Bacillus</taxon>
        <taxon>Bacillus cereus group</taxon>
    </lineage>
</organism>
<evidence type="ECO:0000313" key="2">
    <source>
        <dbReference type="EMBL" id="PER43922.1"/>
    </source>
</evidence>
<accession>A0ABD6RZ24</accession>
<proteinExistence type="predicted"/>
<evidence type="ECO:0000313" key="3">
    <source>
        <dbReference type="Proteomes" id="UP000219897"/>
    </source>
</evidence>
<keyword evidence="1" id="KW-1133">Transmembrane helix</keyword>